<gene>
    <name evidence="3" type="ORF">SETIT_8G135000v2</name>
</gene>
<dbReference type="InterPro" id="IPR003614">
    <property type="entry name" value="Knottins"/>
</dbReference>
<dbReference type="SUPFAM" id="SSF57095">
    <property type="entry name" value="Scorpion toxin-like"/>
    <property type="match status" value="1"/>
</dbReference>
<evidence type="ECO:0000259" key="2">
    <source>
        <dbReference type="Pfam" id="PF00304"/>
    </source>
</evidence>
<dbReference type="EMBL" id="CM003535">
    <property type="protein sequence ID" value="RCV38346.1"/>
    <property type="molecule type" value="Genomic_DNA"/>
</dbReference>
<sequence>MVVSRKNLSAAAAAATAVLILIAMAAEMASVGAADTCRQLSGAFHGLCASNQICGMICATESSNNIGGVCDDTWPRCYCIYNC</sequence>
<protein>
    <recommendedName>
        <fullName evidence="2">Knottins-like domain-containing protein</fullName>
    </recommendedName>
</protein>
<accession>A0A368S7E1</accession>
<feature type="signal peptide" evidence="1">
    <location>
        <begin position="1"/>
        <end position="33"/>
    </location>
</feature>
<reference evidence="3" key="1">
    <citation type="journal article" date="2012" name="Nat. Biotechnol.">
        <title>Reference genome sequence of the model plant Setaria.</title>
        <authorList>
            <person name="Bennetzen J.L."/>
            <person name="Schmutz J."/>
            <person name="Wang H."/>
            <person name="Percifield R."/>
            <person name="Hawkins J."/>
            <person name="Pontaroli A.C."/>
            <person name="Estep M."/>
            <person name="Feng L."/>
            <person name="Vaughn J.N."/>
            <person name="Grimwood J."/>
            <person name="Jenkins J."/>
            <person name="Barry K."/>
            <person name="Lindquist E."/>
            <person name="Hellsten U."/>
            <person name="Deshpande S."/>
            <person name="Wang X."/>
            <person name="Wu X."/>
            <person name="Mitros T."/>
            <person name="Triplett J."/>
            <person name="Yang X."/>
            <person name="Ye C.Y."/>
            <person name="Mauro-Herrera M."/>
            <person name="Wang L."/>
            <person name="Li P."/>
            <person name="Sharma M."/>
            <person name="Sharma R."/>
            <person name="Ronald P.C."/>
            <person name="Panaud O."/>
            <person name="Kellogg E.A."/>
            <person name="Brutnell T.P."/>
            <person name="Doust A.N."/>
            <person name="Tuskan G.A."/>
            <person name="Rokhsar D."/>
            <person name="Devos K.M."/>
        </authorList>
    </citation>
    <scope>NUCLEOTIDE SEQUENCE [LARGE SCALE GENOMIC DNA]</scope>
    <source>
        <strain evidence="3">Yugu1</strain>
    </source>
</reference>
<name>A0A368S7E1_SETIT</name>
<proteinExistence type="predicted"/>
<organism evidence="3">
    <name type="scientific">Setaria italica</name>
    <name type="common">Foxtail millet</name>
    <name type="synonym">Panicum italicum</name>
    <dbReference type="NCBI Taxonomy" id="4555"/>
    <lineage>
        <taxon>Eukaryota</taxon>
        <taxon>Viridiplantae</taxon>
        <taxon>Streptophyta</taxon>
        <taxon>Embryophyta</taxon>
        <taxon>Tracheophyta</taxon>
        <taxon>Spermatophyta</taxon>
        <taxon>Magnoliopsida</taxon>
        <taxon>Liliopsida</taxon>
        <taxon>Poales</taxon>
        <taxon>Poaceae</taxon>
        <taxon>PACMAD clade</taxon>
        <taxon>Panicoideae</taxon>
        <taxon>Panicodae</taxon>
        <taxon>Paniceae</taxon>
        <taxon>Cenchrinae</taxon>
        <taxon>Setaria</taxon>
    </lineage>
</organism>
<dbReference type="Pfam" id="PF00304">
    <property type="entry name" value="Gamma-thionin"/>
    <property type="match status" value="1"/>
</dbReference>
<evidence type="ECO:0000313" key="3">
    <source>
        <dbReference type="EMBL" id="RCV38346.1"/>
    </source>
</evidence>
<dbReference type="OrthoDB" id="683455at2759"/>
<dbReference type="AlphaFoldDB" id="A0A368S7E1"/>
<dbReference type="InterPro" id="IPR036574">
    <property type="entry name" value="Scorpion_toxin-like_sf"/>
</dbReference>
<keyword evidence="1" id="KW-0732">Signal</keyword>
<feature type="domain" description="Knottins-like" evidence="2">
    <location>
        <begin position="36"/>
        <end position="83"/>
    </location>
</feature>
<dbReference type="Gene3D" id="3.30.30.10">
    <property type="entry name" value="Knottin, scorpion toxin-like"/>
    <property type="match status" value="1"/>
</dbReference>
<feature type="chain" id="PRO_5016867913" description="Knottins-like domain-containing protein" evidence="1">
    <location>
        <begin position="34"/>
        <end position="83"/>
    </location>
</feature>
<evidence type="ECO:0000256" key="1">
    <source>
        <dbReference type="SAM" id="SignalP"/>
    </source>
</evidence>
<reference evidence="3" key="2">
    <citation type="submission" date="2015-07" db="EMBL/GenBank/DDBJ databases">
        <authorList>
            <person name="Noorani M."/>
        </authorList>
    </citation>
    <scope>NUCLEOTIDE SEQUENCE</scope>
    <source>
        <strain evidence="3">Yugu1</strain>
    </source>
</reference>